<feature type="compositionally biased region" description="Low complexity" evidence="1">
    <location>
        <begin position="336"/>
        <end position="356"/>
    </location>
</feature>
<organism evidence="2 3">
    <name type="scientific">Cytospora paraplurivora</name>
    <dbReference type="NCBI Taxonomy" id="2898453"/>
    <lineage>
        <taxon>Eukaryota</taxon>
        <taxon>Fungi</taxon>
        <taxon>Dikarya</taxon>
        <taxon>Ascomycota</taxon>
        <taxon>Pezizomycotina</taxon>
        <taxon>Sordariomycetes</taxon>
        <taxon>Sordariomycetidae</taxon>
        <taxon>Diaporthales</taxon>
        <taxon>Cytosporaceae</taxon>
        <taxon>Cytospora</taxon>
    </lineage>
</organism>
<dbReference type="Proteomes" id="UP001320245">
    <property type="component" value="Unassembled WGS sequence"/>
</dbReference>
<name>A0AAN9YD35_9PEZI</name>
<evidence type="ECO:0000313" key="2">
    <source>
        <dbReference type="EMBL" id="KAK7736994.1"/>
    </source>
</evidence>
<evidence type="ECO:0000313" key="3">
    <source>
        <dbReference type="Proteomes" id="UP001320245"/>
    </source>
</evidence>
<feature type="compositionally biased region" description="Basic and acidic residues" evidence="1">
    <location>
        <begin position="825"/>
        <end position="835"/>
    </location>
</feature>
<feature type="compositionally biased region" description="Polar residues" evidence="1">
    <location>
        <begin position="515"/>
        <end position="527"/>
    </location>
</feature>
<feature type="region of interest" description="Disordered" evidence="1">
    <location>
        <begin position="515"/>
        <end position="548"/>
    </location>
</feature>
<feature type="region of interest" description="Disordered" evidence="1">
    <location>
        <begin position="259"/>
        <end position="378"/>
    </location>
</feature>
<reference evidence="2 3" key="1">
    <citation type="journal article" date="2023" name="PLoS ONE">
        <title>Cytospora paraplurivora sp. nov. isolated from orchards with fruit tree decline syndrome in Ontario, Canada.</title>
        <authorList>
            <person name="Ilyukhin E."/>
            <person name="Nguyen H.D.T."/>
            <person name="Castle A.J."/>
            <person name="Ellouze W."/>
        </authorList>
    </citation>
    <scope>NUCLEOTIDE SEQUENCE [LARGE SCALE GENOMIC DNA]</scope>
    <source>
        <strain evidence="2 3">FDS-564</strain>
    </source>
</reference>
<feature type="region of interest" description="Disordered" evidence="1">
    <location>
        <begin position="792"/>
        <end position="844"/>
    </location>
</feature>
<comment type="caution">
    <text evidence="2">The sequence shown here is derived from an EMBL/GenBank/DDBJ whole genome shotgun (WGS) entry which is preliminary data.</text>
</comment>
<dbReference type="EMBL" id="JAJSPL020000031">
    <property type="protein sequence ID" value="KAK7736994.1"/>
    <property type="molecule type" value="Genomic_DNA"/>
</dbReference>
<accession>A0AAN9YD35</accession>
<feature type="compositionally biased region" description="Basic and acidic residues" evidence="1">
    <location>
        <begin position="315"/>
        <end position="326"/>
    </location>
</feature>
<feature type="region of interest" description="Disordered" evidence="1">
    <location>
        <begin position="567"/>
        <end position="590"/>
    </location>
</feature>
<dbReference type="AlphaFoldDB" id="A0AAN9YD35"/>
<feature type="compositionally biased region" description="Basic residues" evidence="1">
    <location>
        <begin position="259"/>
        <end position="278"/>
    </location>
</feature>
<feature type="compositionally biased region" description="Acidic residues" evidence="1">
    <location>
        <begin position="803"/>
        <end position="814"/>
    </location>
</feature>
<keyword evidence="3" id="KW-1185">Reference proteome</keyword>
<feature type="compositionally biased region" description="Polar residues" evidence="1">
    <location>
        <begin position="368"/>
        <end position="378"/>
    </location>
</feature>
<feature type="compositionally biased region" description="Basic and acidic residues" evidence="1">
    <location>
        <begin position="792"/>
        <end position="802"/>
    </location>
</feature>
<sequence length="844" mass="94229">MVKRYRHISDLTPNDIDLLARVLRLPPTARLKVDGSPAPQWLARQSQKISQLPKPLQRPHNWLERLSVYTNEKLNLTIEDLIPQCAVLCDAHKGLNPWVVHRIFLLLSEEVTRRLDPLRKYLKDPDRYGNNDDKVKFETFPAEVQDYVDRMNALLSLWTGPKVFARIVGSNYPPGMALPRVESHCEACIVSCVGARAQALCDLRAMMCGRSHRRREPVLLRLVEAWIGNISGEDAERMLSQSAVMASIVRRVRRAVIGKGAGHRHRYDHHRHHRRRHLTPYEKRERERVGMEGDSDHQRLSAKQRRALLGEIDGTSDKKSGWDSRKRDHHRHGKHSSSSAHPISASTSAPLSTAPAINTVKPSRHGNESMSVDNHQQTHCGSWDNYSYIVDESRGPDGEEDTEPFPDYNDIEFDEAEPGATYRLQDQVQSWYDQYTDIVGPADGPEVNKSFAHPAFRQTVAEMEDRICSPQVAMSAMPAPLQVSEGIFPWDEDEDDNWVPAAAAAARTEVSQWTDVSVHTTATQPTCKNDRRPGRPISEVPSVPQVPSMYRDGVAADVAIDHHHEDHASAMGESVPQDAHGRGSSEAYGGGAFYPAPSSVYSNDAPAVPHPPPAATTYVGFPADAYYSSPPTPPPQKSDDIRPAIPPSLFGGKFQNPRTPPRVPRPQHRRSQPGSSMGIPDAIAASEITQWPGPYPYDMSAPPHSGSRQHRRIPSSSSTPRCSMRKTPNSNSTPDTTLSSRDFLQANSDTEDPADNKTVLPEDSVSAVGRFYPPEEPGVVHRYRQMQRDQVDADEALARHIDEDDEEDDDEDECSPMAIAASGETAREDDWKKEFQLGGESEWL</sequence>
<protein>
    <submittedName>
        <fullName evidence="2">Uncharacterized protein</fullName>
    </submittedName>
</protein>
<feature type="compositionally biased region" description="Polar residues" evidence="1">
    <location>
        <begin position="714"/>
        <end position="748"/>
    </location>
</feature>
<evidence type="ECO:0000256" key="1">
    <source>
        <dbReference type="SAM" id="MobiDB-lite"/>
    </source>
</evidence>
<proteinExistence type="predicted"/>
<gene>
    <name evidence="2" type="ORF">SLS53_006750</name>
</gene>
<feature type="compositionally biased region" description="Basic and acidic residues" evidence="1">
    <location>
        <begin position="279"/>
        <end position="299"/>
    </location>
</feature>
<feature type="region of interest" description="Disordered" evidence="1">
    <location>
        <begin position="626"/>
        <end position="780"/>
    </location>
</feature>